<gene>
    <name evidence="1" type="ORF">GJJ30_27845</name>
</gene>
<name>A0A7K0ETQ0_9BACT</name>
<accession>A0A7K0ETQ0</accession>
<dbReference type="RefSeq" id="WP_154178422.1">
    <property type="nucleotide sequence ID" value="NZ_WJXZ01000014.1"/>
</dbReference>
<proteinExistence type="predicted"/>
<dbReference type="InterPro" id="IPR025345">
    <property type="entry name" value="DUF4249"/>
</dbReference>
<dbReference type="AlphaFoldDB" id="A0A7K0ETQ0"/>
<comment type="caution">
    <text evidence="1">The sequence shown here is derived from an EMBL/GenBank/DDBJ whole genome shotgun (WGS) entry which is preliminary data.</text>
</comment>
<dbReference type="Pfam" id="PF14054">
    <property type="entry name" value="DUF4249"/>
    <property type="match status" value="1"/>
</dbReference>
<organism evidence="1 2">
    <name type="scientific">Larkinella terrae</name>
    <dbReference type="NCBI Taxonomy" id="2025311"/>
    <lineage>
        <taxon>Bacteria</taxon>
        <taxon>Pseudomonadati</taxon>
        <taxon>Bacteroidota</taxon>
        <taxon>Cytophagia</taxon>
        <taxon>Cytophagales</taxon>
        <taxon>Spirosomataceae</taxon>
        <taxon>Larkinella</taxon>
    </lineage>
</organism>
<keyword evidence="2" id="KW-1185">Reference proteome</keyword>
<evidence type="ECO:0000313" key="2">
    <source>
        <dbReference type="Proteomes" id="UP000441754"/>
    </source>
</evidence>
<dbReference type="Proteomes" id="UP000441754">
    <property type="component" value="Unassembled WGS sequence"/>
</dbReference>
<dbReference type="EMBL" id="WJXZ01000014">
    <property type="protein sequence ID" value="MRS65142.1"/>
    <property type="molecule type" value="Genomic_DNA"/>
</dbReference>
<evidence type="ECO:0000313" key="1">
    <source>
        <dbReference type="EMBL" id="MRS65142.1"/>
    </source>
</evidence>
<dbReference type="OrthoDB" id="922982at2"/>
<sequence length="364" mass="40086">MKSIKYSHRLLPFLGANLLIFLTLGLVSSCLTPYQPDTQSIGRAVVVEGMITDQPGPYVVNLTQTADYTYSGLNLLVTGATVTITDNLGNQEVLKEVLPGSYQTATNGIRGTVGRSYKLLIRTSAGKQYESSLELLKAAPPITRLTYEYTYNPAPFSNDLRNNWEVYLDTKDPETTGDYYRWIWKNYEMTPACQISPGLNADGFYTGIPCCTACWDINQCYSNCINIRSDAAINGKSISRQYIMSVPFTSRSVYYLEVEQQSISPGAYRFFSSVQKLVTNTGGLFDSAPATVGGNMKCTSNPDEVIYGYFGAAGVSVLPLKVDRSKDAVGVPNGKVIQLDNLAACLPCINSLNRTPNKPRFWDQ</sequence>
<protein>
    <submittedName>
        <fullName evidence="1">DUF4249 family protein</fullName>
    </submittedName>
</protein>
<reference evidence="1 2" key="1">
    <citation type="journal article" date="2018" name="Antonie Van Leeuwenhoek">
        <title>Larkinella terrae sp. nov., isolated from soil on Jeju Island, South Korea.</title>
        <authorList>
            <person name="Ten L.N."/>
            <person name="Jeon J."/>
            <person name="Park S.J."/>
            <person name="Park S."/>
            <person name="Lee S.Y."/>
            <person name="Kim M.K."/>
            <person name="Jung H.Y."/>
        </authorList>
    </citation>
    <scope>NUCLEOTIDE SEQUENCE [LARGE SCALE GENOMIC DNA]</scope>
    <source>
        <strain evidence="1 2">KCTC 52001</strain>
    </source>
</reference>
<dbReference type="PROSITE" id="PS51257">
    <property type="entry name" value="PROKAR_LIPOPROTEIN"/>
    <property type="match status" value="1"/>
</dbReference>